<keyword evidence="4" id="KW-1185">Reference proteome</keyword>
<evidence type="ECO:0000256" key="2">
    <source>
        <dbReference type="SAM" id="Phobius"/>
    </source>
</evidence>
<dbReference type="AlphaFoldDB" id="A0A6N7IR04"/>
<dbReference type="InterPro" id="IPR010897">
    <property type="entry name" value="Spore_II_P"/>
</dbReference>
<gene>
    <name evidence="3" type="ORF">GFC01_04790</name>
</gene>
<protein>
    <submittedName>
        <fullName evidence="3">Stage II sporulation protein P</fullName>
    </submittedName>
</protein>
<dbReference type="NCBIfam" id="TIGR02867">
    <property type="entry name" value="spore_II_P"/>
    <property type="match status" value="1"/>
</dbReference>
<keyword evidence="2" id="KW-1133">Transmembrane helix</keyword>
<comment type="caution">
    <text evidence="3">The sequence shown here is derived from an EMBL/GenBank/DDBJ whole genome shotgun (WGS) entry which is preliminary data.</text>
</comment>
<evidence type="ECO:0000313" key="3">
    <source>
        <dbReference type="EMBL" id="MQL51588.1"/>
    </source>
</evidence>
<dbReference type="Proteomes" id="UP000441717">
    <property type="component" value="Unassembled WGS sequence"/>
</dbReference>
<evidence type="ECO:0000256" key="1">
    <source>
        <dbReference type="SAM" id="MobiDB-lite"/>
    </source>
</evidence>
<keyword evidence="2" id="KW-0472">Membrane</keyword>
<dbReference type="EMBL" id="WHYR01000009">
    <property type="protein sequence ID" value="MQL51588.1"/>
    <property type="molecule type" value="Genomic_DNA"/>
</dbReference>
<reference evidence="3 4" key="1">
    <citation type="submission" date="2019-10" db="EMBL/GenBank/DDBJ databases">
        <title>Comparative genomics of sulfur disproportionating microorganisms.</title>
        <authorList>
            <person name="Ward L.M."/>
            <person name="Bertran E."/>
            <person name="Johnston D."/>
        </authorList>
    </citation>
    <scope>NUCLEOTIDE SEQUENCE [LARGE SCALE GENOMIC DNA]</scope>
    <source>
        <strain evidence="3 4">DSM 14055</strain>
    </source>
</reference>
<name>A0A6N7IR04_9FIRM</name>
<evidence type="ECO:0000313" key="4">
    <source>
        <dbReference type="Proteomes" id="UP000441717"/>
    </source>
</evidence>
<feature type="transmembrane region" description="Helical" evidence="2">
    <location>
        <begin position="341"/>
        <end position="364"/>
    </location>
</feature>
<organism evidence="3 4">
    <name type="scientific">Desulfofundulus thermobenzoicus</name>
    <dbReference type="NCBI Taxonomy" id="29376"/>
    <lineage>
        <taxon>Bacteria</taxon>
        <taxon>Bacillati</taxon>
        <taxon>Bacillota</taxon>
        <taxon>Clostridia</taxon>
        <taxon>Eubacteriales</taxon>
        <taxon>Peptococcaceae</taxon>
        <taxon>Desulfofundulus</taxon>
    </lineage>
</organism>
<feature type="region of interest" description="Disordered" evidence="1">
    <location>
        <begin position="391"/>
        <end position="422"/>
    </location>
</feature>
<dbReference type="RefSeq" id="WP_152945518.1">
    <property type="nucleotide sequence ID" value="NZ_WHYR01000009.1"/>
</dbReference>
<dbReference type="OrthoDB" id="1633470at2"/>
<accession>A0A6N7IR04</accession>
<sequence length="422" mass="46830">MSRARRKIFWGTGLIILGLTLMALYTYSRVSGPVWNPRALLGEGERDHIAGYVCTIQDEQGRIISQVGRRVSVNDEIITADGNHYRVVRVEGNTARARFLGLDRDLLAYNEFYSQMTVPVSRVARTTQPVGIYHTHSDESYVPSDGSEAIPFHGGIYQVGQSLVDRLQKKGTRVDYDKTPHDPHDDNAYYRSRRTAANLMKNNPIALFDVHRDGIPDPGYYRKNISQEDVAQTRLVIGRENPRMQANLDFAKRLMSYANSVHKPIVKEIFMGQGNYNQDLMPTAVLIEAGTHTNTREEAERGIALLADAVPVILGITAPAPPGAPKPVTDRTAATPGSWNALAWIIILTVLGSGAFLVISAGGWDRASARLAHFFGREFASFLGPRRERKALDASEKATVPGKRDPDASEADRDHLSRIRQD</sequence>
<proteinExistence type="predicted"/>
<dbReference type="Pfam" id="PF07454">
    <property type="entry name" value="SpoIIP"/>
    <property type="match status" value="1"/>
</dbReference>
<keyword evidence="2" id="KW-0812">Transmembrane</keyword>
<feature type="transmembrane region" description="Helical" evidence="2">
    <location>
        <begin position="7"/>
        <end position="27"/>
    </location>
</feature>